<dbReference type="EMBL" id="CP003362">
    <property type="protein sequence ID" value="AGB48787.1"/>
    <property type="molecule type" value="Genomic_DNA"/>
</dbReference>
<organism evidence="2 3">
    <name type="scientific">Methanomethylovorans hollandica (strain DSM 15978 / NBRC 107637 / DMS1)</name>
    <dbReference type="NCBI Taxonomy" id="867904"/>
    <lineage>
        <taxon>Archaea</taxon>
        <taxon>Methanobacteriati</taxon>
        <taxon>Methanobacteriota</taxon>
        <taxon>Stenosarchaea group</taxon>
        <taxon>Methanomicrobia</taxon>
        <taxon>Methanosarcinales</taxon>
        <taxon>Methanosarcinaceae</taxon>
        <taxon>Methanomethylovorans</taxon>
    </lineage>
</organism>
<gene>
    <name evidence="2" type="ordered locus">Metho_0520</name>
</gene>
<dbReference type="RefSeq" id="WP_015323956.1">
    <property type="nucleotide sequence ID" value="NC_019977.1"/>
</dbReference>
<evidence type="ECO:0000313" key="3">
    <source>
        <dbReference type="Proteomes" id="UP000010866"/>
    </source>
</evidence>
<dbReference type="OrthoDB" id="11836at2157"/>
<dbReference type="STRING" id="867904.Metho_0520"/>
<dbReference type="HOGENOM" id="CLU_084115_2_0_2"/>
<proteinExistence type="predicted"/>
<dbReference type="GeneID" id="14407626"/>
<dbReference type="SUPFAM" id="SSF49503">
    <property type="entry name" value="Cupredoxins"/>
    <property type="match status" value="1"/>
</dbReference>
<reference evidence="3" key="1">
    <citation type="submission" date="2012-02" db="EMBL/GenBank/DDBJ databases">
        <title>Complete sequence of chromosome of Methanomethylovorans hollandica DSM 15978.</title>
        <authorList>
            <person name="Lucas S."/>
            <person name="Copeland A."/>
            <person name="Lapidus A."/>
            <person name="Glavina del Rio T."/>
            <person name="Dalin E."/>
            <person name="Tice H."/>
            <person name="Bruce D."/>
            <person name="Goodwin L."/>
            <person name="Pitluck S."/>
            <person name="Peters L."/>
            <person name="Mikhailova N."/>
            <person name="Held B."/>
            <person name="Kyrpides N."/>
            <person name="Mavromatis K."/>
            <person name="Ivanova N."/>
            <person name="Brettin T."/>
            <person name="Detter J.C."/>
            <person name="Han C."/>
            <person name="Larimer F."/>
            <person name="Land M."/>
            <person name="Hauser L."/>
            <person name="Markowitz V."/>
            <person name="Cheng J.-F."/>
            <person name="Hugenholtz P."/>
            <person name="Woyke T."/>
            <person name="Wu D."/>
            <person name="Spring S."/>
            <person name="Schroeder M."/>
            <person name="Brambilla E."/>
            <person name="Klenk H.-P."/>
            <person name="Eisen J.A."/>
        </authorList>
    </citation>
    <scope>NUCLEOTIDE SEQUENCE [LARGE SCALE GENOMIC DNA]</scope>
    <source>
        <strain evidence="3">DSM 15978 / NBRC 107637 / DMS1</strain>
    </source>
</reference>
<sequence length="123" mass="13303" precursor="true">MKREVIVFILLISAFLAIGCTGQQPTAPTNETPATPFNSTTGGKVIEVSIQNFAFEPKSVKISVGDTVKWTNLDSVSHTIKSTDFTSEVLKNGGSFSHTFTQVGTYDYECSIHPSMKGVVIVE</sequence>
<dbReference type="PANTHER" id="PTHR36507:SF1">
    <property type="entry name" value="BLL1555 PROTEIN"/>
    <property type="match status" value="1"/>
</dbReference>
<name>L0KTQ9_METHD</name>
<accession>L0KTQ9</accession>
<dbReference type="CDD" id="cd13921">
    <property type="entry name" value="Amicyanin"/>
    <property type="match status" value="1"/>
</dbReference>
<dbReference type="InterPro" id="IPR028096">
    <property type="entry name" value="EfeO_Cupredoxin"/>
</dbReference>
<evidence type="ECO:0000313" key="2">
    <source>
        <dbReference type="EMBL" id="AGB48787.1"/>
    </source>
</evidence>
<dbReference type="KEGG" id="mhz:Metho_0520"/>
<dbReference type="PANTHER" id="PTHR36507">
    <property type="entry name" value="BLL1555 PROTEIN"/>
    <property type="match status" value="1"/>
</dbReference>
<evidence type="ECO:0000259" key="1">
    <source>
        <dbReference type="Pfam" id="PF13473"/>
    </source>
</evidence>
<dbReference type="InterPro" id="IPR035668">
    <property type="entry name" value="Amicyanin"/>
</dbReference>
<dbReference type="PROSITE" id="PS51257">
    <property type="entry name" value="PROKAR_LIPOPROTEIN"/>
    <property type="match status" value="1"/>
</dbReference>
<dbReference type="Proteomes" id="UP000010866">
    <property type="component" value="Chromosome"/>
</dbReference>
<feature type="domain" description="EfeO-type cupredoxin-like" evidence="1">
    <location>
        <begin position="40"/>
        <end position="122"/>
    </location>
</feature>
<dbReference type="Pfam" id="PF13473">
    <property type="entry name" value="Cupredoxin_1"/>
    <property type="match status" value="1"/>
</dbReference>
<protein>
    <submittedName>
        <fullName evidence="2">Plastocyanin</fullName>
    </submittedName>
</protein>
<dbReference type="AlphaFoldDB" id="L0KTQ9"/>
<dbReference type="InterPro" id="IPR052721">
    <property type="entry name" value="ET_Amicyanin"/>
</dbReference>
<dbReference type="Gene3D" id="2.60.40.420">
    <property type="entry name" value="Cupredoxins - blue copper proteins"/>
    <property type="match status" value="1"/>
</dbReference>
<keyword evidence="3" id="KW-1185">Reference proteome</keyword>
<dbReference type="InterPro" id="IPR008972">
    <property type="entry name" value="Cupredoxin"/>
</dbReference>